<keyword evidence="7" id="KW-1185">Reference proteome</keyword>
<evidence type="ECO:0000313" key="7">
    <source>
        <dbReference type="Proteomes" id="UP000430975"/>
    </source>
</evidence>
<dbReference type="GO" id="GO:0016042">
    <property type="term" value="P:lipid catabolic process"/>
    <property type="evidence" value="ECO:0007669"/>
    <property type="project" value="UniProtKB-UniRule"/>
</dbReference>
<sequence>METVIKLRQKSVGISFAGGGAKSFAELATYEVLLAKKIKVSAVTGTSMGSFLAAGVAYGMKPEELETLILATDQALEESELFKKRPVWLTLLAANQSNGLVMPNRLAETVASLHPLYQGMMLSELSMPIAIPTVDIISGKIVVFTNNRSYFAQGLNEQTWEFYDGDITVLEACLASSAYPLMIQPMLIGDYQLVDGGVLMNSPVDLFDRQQTEYIISLGIKRKTYEEPALKSNEVAMRAMNFLMSQQIDRSISSANVVVQFEVDATTFEFGNAKEIIMAGRQYMLDQTIDWGDLYEREVIESAREEVKSDEWTAIKKRFKQWFVGKQTQSTKK</sequence>
<evidence type="ECO:0000259" key="5">
    <source>
        <dbReference type="PROSITE" id="PS51635"/>
    </source>
</evidence>
<dbReference type="SUPFAM" id="SSF52151">
    <property type="entry name" value="FabD/lysophospholipase-like"/>
    <property type="match status" value="1"/>
</dbReference>
<gene>
    <name evidence="6" type="ORF">GIY09_10090</name>
</gene>
<feature type="active site" description="Nucleophile" evidence="4">
    <location>
        <position position="47"/>
    </location>
</feature>
<evidence type="ECO:0000256" key="1">
    <source>
        <dbReference type="ARBA" id="ARBA00022801"/>
    </source>
</evidence>
<name>A0A6I2GHL6_9LACT</name>
<dbReference type="InterPro" id="IPR002641">
    <property type="entry name" value="PNPLA_dom"/>
</dbReference>
<feature type="short sequence motif" description="DGA/G" evidence="4">
    <location>
        <begin position="195"/>
        <end position="197"/>
    </location>
</feature>
<accession>A0A6I2GHL6</accession>
<keyword evidence="1 4" id="KW-0378">Hydrolase</keyword>
<keyword evidence="3 4" id="KW-0443">Lipid metabolism</keyword>
<proteinExistence type="predicted"/>
<feature type="domain" description="PNPLA" evidence="5">
    <location>
        <begin position="14"/>
        <end position="208"/>
    </location>
</feature>
<evidence type="ECO:0000256" key="2">
    <source>
        <dbReference type="ARBA" id="ARBA00022963"/>
    </source>
</evidence>
<dbReference type="PANTHER" id="PTHR14226:SF78">
    <property type="entry name" value="SLR0060 PROTEIN"/>
    <property type="match status" value="1"/>
</dbReference>
<dbReference type="PROSITE" id="PS51635">
    <property type="entry name" value="PNPLA"/>
    <property type="match status" value="1"/>
</dbReference>
<feature type="short sequence motif" description="GXSXG" evidence="4">
    <location>
        <begin position="45"/>
        <end position="49"/>
    </location>
</feature>
<organism evidence="6 7">
    <name type="scientific">Fundicoccus ignavus</name>
    <dbReference type="NCBI Taxonomy" id="2664442"/>
    <lineage>
        <taxon>Bacteria</taxon>
        <taxon>Bacillati</taxon>
        <taxon>Bacillota</taxon>
        <taxon>Bacilli</taxon>
        <taxon>Lactobacillales</taxon>
        <taxon>Aerococcaceae</taxon>
        <taxon>Fundicoccus</taxon>
    </lineage>
</organism>
<dbReference type="GO" id="GO:0016787">
    <property type="term" value="F:hydrolase activity"/>
    <property type="evidence" value="ECO:0007669"/>
    <property type="project" value="UniProtKB-UniRule"/>
</dbReference>
<feature type="active site" description="Proton acceptor" evidence="4">
    <location>
        <position position="195"/>
    </location>
</feature>
<comment type="caution">
    <text evidence="4">Lacks conserved residue(s) required for the propagation of feature annotation.</text>
</comment>
<keyword evidence="2 4" id="KW-0442">Lipid degradation</keyword>
<protein>
    <recommendedName>
        <fullName evidence="5">PNPLA domain-containing protein</fullName>
    </recommendedName>
</protein>
<dbReference type="RefSeq" id="WP_153863911.1">
    <property type="nucleotide sequence ID" value="NZ_WJQS01000010.1"/>
</dbReference>
<evidence type="ECO:0000256" key="3">
    <source>
        <dbReference type="ARBA" id="ARBA00023098"/>
    </source>
</evidence>
<comment type="caution">
    <text evidence="6">The sequence shown here is derived from an EMBL/GenBank/DDBJ whole genome shotgun (WGS) entry which is preliminary data.</text>
</comment>
<dbReference type="EMBL" id="WJQS01000010">
    <property type="protein sequence ID" value="MRI86194.1"/>
    <property type="molecule type" value="Genomic_DNA"/>
</dbReference>
<dbReference type="Proteomes" id="UP000430975">
    <property type="component" value="Unassembled WGS sequence"/>
</dbReference>
<dbReference type="InterPro" id="IPR016035">
    <property type="entry name" value="Acyl_Trfase/lysoPLipase"/>
</dbReference>
<dbReference type="AlphaFoldDB" id="A0A6I2GHL6"/>
<dbReference type="InterPro" id="IPR050301">
    <property type="entry name" value="NTE"/>
</dbReference>
<dbReference type="Pfam" id="PF01734">
    <property type="entry name" value="Patatin"/>
    <property type="match status" value="1"/>
</dbReference>
<evidence type="ECO:0000313" key="6">
    <source>
        <dbReference type="EMBL" id="MRI86194.1"/>
    </source>
</evidence>
<evidence type="ECO:0000256" key="4">
    <source>
        <dbReference type="PROSITE-ProRule" id="PRU01161"/>
    </source>
</evidence>
<dbReference type="Gene3D" id="3.40.1090.10">
    <property type="entry name" value="Cytosolic phospholipase A2 catalytic domain"/>
    <property type="match status" value="2"/>
</dbReference>
<dbReference type="PANTHER" id="PTHR14226">
    <property type="entry name" value="NEUROPATHY TARGET ESTERASE/SWISS CHEESE D.MELANOGASTER"/>
    <property type="match status" value="1"/>
</dbReference>
<reference evidence="6 7" key="1">
    <citation type="submission" date="2019-11" db="EMBL/GenBank/DDBJ databases">
        <title>Characterisation of Fundicoccus ignavus gen. nov. sp. nov., a novel genus of the family Aerococcaceae isolated from bulk tank milk.</title>
        <authorList>
            <person name="Siebert A."/>
            <person name="Huptas C."/>
            <person name="Wenning M."/>
            <person name="Scherer S."/>
            <person name="Doll E.V."/>
        </authorList>
    </citation>
    <scope>NUCLEOTIDE SEQUENCE [LARGE SCALE GENOMIC DNA]</scope>
    <source>
        <strain evidence="6 7">WS4759</strain>
    </source>
</reference>